<evidence type="ECO:0000313" key="10">
    <source>
        <dbReference type="Proteomes" id="UP001501612"/>
    </source>
</evidence>
<keyword evidence="4 7" id="KW-0812">Transmembrane</keyword>
<sequence length="106" mass="11037">MVYLWLLGAIVLEVLGTSLLRSTEGFSRLWPTVGCLGSYAVAFLLLSRVVQELPVGVTYALWSGIGTVLVVAVAVTVLGDPVTWQTGLGIGLVISGVVVLNLSGGH</sequence>
<keyword evidence="5 8" id="KW-1133">Transmembrane helix</keyword>
<evidence type="ECO:0000256" key="1">
    <source>
        <dbReference type="ARBA" id="ARBA00004651"/>
    </source>
</evidence>
<gene>
    <name evidence="9" type="primary">mmr</name>
    <name evidence="9" type="ORF">GCM10009737_32420</name>
</gene>
<feature type="transmembrane region" description="Helical" evidence="8">
    <location>
        <begin position="26"/>
        <end position="47"/>
    </location>
</feature>
<dbReference type="InterPro" id="IPR000390">
    <property type="entry name" value="Small_drug/metabolite_transptr"/>
</dbReference>
<evidence type="ECO:0000256" key="7">
    <source>
        <dbReference type="RuleBase" id="RU003942"/>
    </source>
</evidence>
<reference evidence="10" key="1">
    <citation type="journal article" date="2019" name="Int. J. Syst. Evol. Microbiol.">
        <title>The Global Catalogue of Microorganisms (GCM) 10K type strain sequencing project: providing services to taxonomists for standard genome sequencing and annotation.</title>
        <authorList>
            <consortium name="The Broad Institute Genomics Platform"/>
            <consortium name="The Broad Institute Genome Sequencing Center for Infectious Disease"/>
            <person name="Wu L."/>
            <person name="Ma J."/>
        </authorList>
    </citation>
    <scope>NUCLEOTIDE SEQUENCE [LARGE SCALE GENOMIC DNA]</scope>
    <source>
        <strain evidence="10">JCM 14046</strain>
    </source>
</reference>
<evidence type="ECO:0000256" key="6">
    <source>
        <dbReference type="ARBA" id="ARBA00023136"/>
    </source>
</evidence>
<dbReference type="InterPro" id="IPR045324">
    <property type="entry name" value="Small_multidrug_res"/>
</dbReference>
<evidence type="ECO:0000256" key="4">
    <source>
        <dbReference type="ARBA" id="ARBA00022692"/>
    </source>
</evidence>
<dbReference type="PANTHER" id="PTHR30561">
    <property type="entry name" value="SMR FAMILY PROTON-DEPENDENT DRUG EFFLUX TRANSPORTER SUGE"/>
    <property type="match status" value="1"/>
</dbReference>
<accession>A0ABP5B298</accession>
<evidence type="ECO:0000256" key="5">
    <source>
        <dbReference type="ARBA" id="ARBA00022989"/>
    </source>
</evidence>
<protein>
    <submittedName>
        <fullName evidence="9">Multidrug efflux SMR transporter Mmr</fullName>
    </submittedName>
</protein>
<keyword evidence="2" id="KW-0813">Transport</keyword>
<dbReference type="InterPro" id="IPR037185">
    <property type="entry name" value="EmrE-like"/>
</dbReference>
<evidence type="ECO:0000313" key="9">
    <source>
        <dbReference type="EMBL" id="GAA1928079.1"/>
    </source>
</evidence>
<dbReference type="Pfam" id="PF00893">
    <property type="entry name" value="Multi_Drug_Res"/>
    <property type="match status" value="1"/>
</dbReference>
<comment type="similarity">
    <text evidence="7">Belongs to the drug/metabolite transporter (DMT) superfamily. Small multidrug resistance (SMR) (TC 2.A.7.1) family.</text>
</comment>
<evidence type="ECO:0000256" key="2">
    <source>
        <dbReference type="ARBA" id="ARBA00022448"/>
    </source>
</evidence>
<evidence type="ECO:0000256" key="8">
    <source>
        <dbReference type="SAM" id="Phobius"/>
    </source>
</evidence>
<dbReference type="SUPFAM" id="SSF103481">
    <property type="entry name" value="Multidrug resistance efflux transporter EmrE"/>
    <property type="match status" value="1"/>
</dbReference>
<comment type="subcellular location">
    <subcellularLocation>
        <location evidence="1 7">Cell membrane</location>
        <topology evidence="1 7">Multi-pass membrane protein</topology>
    </subcellularLocation>
</comment>
<dbReference type="Gene3D" id="1.10.3730.20">
    <property type="match status" value="1"/>
</dbReference>
<feature type="transmembrane region" description="Helical" evidence="8">
    <location>
        <begin position="59"/>
        <end position="78"/>
    </location>
</feature>
<dbReference type="PANTHER" id="PTHR30561:SF1">
    <property type="entry name" value="MULTIDRUG TRANSPORTER EMRE"/>
    <property type="match status" value="1"/>
</dbReference>
<proteinExistence type="inferred from homology"/>
<organism evidence="9 10">
    <name type="scientific">Nocardioides lentus</name>
    <dbReference type="NCBI Taxonomy" id="338077"/>
    <lineage>
        <taxon>Bacteria</taxon>
        <taxon>Bacillati</taxon>
        <taxon>Actinomycetota</taxon>
        <taxon>Actinomycetes</taxon>
        <taxon>Propionibacteriales</taxon>
        <taxon>Nocardioidaceae</taxon>
        <taxon>Nocardioides</taxon>
    </lineage>
</organism>
<dbReference type="Proteomes" id="UP001501612">
    <property type="component" value="Unassembled WGS sequence"/>
</dbReference>
<feature type="transmembrane region" description="Helical" evidence="8">
    <location>
        <begin position="84"/>
        <end position="102"/>
    </location>
</feature>
<name>A0ABP5B298_9ACTN</name>
<keyword evidence="6 8" id="KW-0472">Membrane</keyword>
<dbReference type="RefSeq" id="WP_344008670.1">
    <property type="nucleotide sequence ID" value="NZ_BAAAMY010000009.1"/>
</dbReference>
<comment type="caution">
    <text evidence="9">The sequence shown here is derived from an EMBL/GenBank/DDBJ whole genome shotgun (WGS) entry which is preliminary data.</text>
</comment>
<keyword evidence="10" id="KW-1185">Reference proteome</keyword>
<evidence type="ECO:0000256" key="3">
    <source>
        <dbReference type="ARBA" id="ARBA00022475"/>
    </source>
</evidence>
<dbReference type="EMBL" id="BAAAMY010000009">
    <property type="protein sequence ID" value="GAA1928079.1"/>
    <property type="molecule type" value="Genomic_DNA"/>
</dbReference>
<keyword evidence="3" id="KW-1003">Cell membrane</keyword>